<keyword evidence="4 6" id="KW-0808">Transferase</keyword>
<dbReference type="InterPro" id="IPR004636">
    <property type="entry name" value="AcOrn/SuccOrn_fam"/>
</dbReference>
<feature type="binding site" evidence="6">
    <location>
        <begin position="219"/>
        <end position="222"/>
    </location>
    <ligand>
        <name>pyridoxal 5'-phosphate</name>
        <dbReference type="ChEBI" id="CHEBI:597326"/>
    </ligand>
</feature>
<comment type="caution">
    <text evidence="7">The sequence shown here is derived from an EMBL/GenBank/DDBJ whole genome shotgun (WGS) entry which is preliminary data.</text>
</comment>
<dbReference type="PANTHER" id="PTHR11986">
    <property type="entry name" value="AMINOTRANSFERASE CLASS III"/>
    <property type="match status" value="1"/>
</dbReference>
<dbReference type="Proteomes" id="UP001601444">
    <property type="component" value="Unassembled WGS sequence"/>
</dbReference>
<keyword evidence="1 6" id="KW-0055">Arginine biosynthesis</keyword>
<name>A0ABW6PR68_9NOCA</name>
<dbReference type="InterPro" id="IPR049704">
    <property type="entry name" value="Aminotrans_3_PPA_site"/>
</dbReference>
<dbReference type="EMBL" id="JBIAMX010000011">
    <property type="protein sequence ID" value="MFF0544910.1"/>
    <property type="molecule type" value="Genomic_DNA"/>
</dbReference>
<feature type="modified residue" description="N6-(pyridoxal phosphate)lysine" evidence="6">
    <location>
        <position position="248"/>
    </location>
</feature>
<sequence length="400" mass="41394">MSEVEKLQQRWSAAMMNNYGTPKVALARGAGAVLYDADGKRYVDFLGGIAVNSLGHAHPAILEAVTQQLGTLGHTSNLYLSEPAVELAEKLLAHFGDGEGRAFFCNSGTEANEAAFKIARLTGRTKIVAAEEAFHGRTMGALALTGQAAKRAPFEPMPPGVVHVPYGDAAALAAAVDTDTAAVFLEPIMGESGVVVPPFDYLAKARDITTKAGALLILDEVQTGIGRTGTFYAHQAAGIVPDAITLAKGLGGGLPIGAVLAQGRAADLLTPGLHGTTFGGNPVCAAAALAVLRTIDSENLLPHVEWVGKKLSDGIALLEHPEIDHVRGAGLLIGIVLRNPIAAQVDERARAAGYLVNPAKPDVIRLAPPLILTETQADNFVADLPGILDAAAADAKGAEK</sequence>
<dbReference type="RefSeq" id="WP_043650656.1">
    <property type="nucleotide sequence ID" value="NZ_JBIAMX010000011.1"/>
</dbReference>
<evidence type="ECO:0000256" key="4">
    <source>
        <dbReference type="ARBA" id="ARBA00022679"/>
    </source>
</evidence>
<evidence type="ECO:0000313" key="7">
    <source>
        <dbReference type="EMBL" id="MFF0544910.1"/>
    </source>
</evidence>
<accession>A0ABW6PR68</accession>
<keyword evidence="3 6" id="KW-0028">Amino-acid biosynthesis</keyword>
<feature type="binding site" evidence="6">
    <location>
        <position position="137"/>
    </location>
    <ligand>
        <name>N(2)-acetyl-L-ornithine</name>
        <dbReference type="ChEBI" id="CHEBI:57805"/>
    </ligand>
</feature>
<dbReference type="InterPro" id="IPR015424">
    <property type="entry name" value="PyrdxlP-dep_Trfase"/>
</dbReference>
<evidence type="ECO:0000313" key="8">
    <source>
        <dbReference type="Proteomes" id="UP001601444"/>
    </source>
</evidence>
<protein>
    <recommendedName>
        <fullName evidence="6">Acetylornithine aminotransferase</fullName>
        <shortName evidence="6">ACOAT</shortName>
        <ecNumber evidence="6">2.6.1.11</ecNumber>
    </recommendedName>
</protein>
<keyword evidence="8" id="KW-1185">Reference proteome</keyword>
<dbReference type="NCBIfam" id="NF002325">
    <property type="entry name" value="PRK01278.1"/>
    <property type="match status" value="1"/>
</dbReference>
<dbReference type="CDD" id="cd00610">
    <property type="entry name" value="OAT_like"/>
    <property type="match status" value="1"/>
</dbReference>
<comment type="cofactor">
    <cofactor evidence="6">
        <name>pyridoxal 5'-phosphate</name>
        <dbReference type="ChEBI" id="CHEBI:597326"/>
    </cofactor>
    <text evidence="6">Binds 1 pyridoxal phosphate per subunit.</text>
</comment>
<feature type="binding site" evidence="6">
    <location>
        <position position="277"/>
    </location>
    <ligand>
        <name>pyridoxal 5'-phosphate</name>
        <dbReference type="ChEBI" id="CHEBI:597326"/>
    </ligand>
</feature>
<comment type="catalytic activity">
    <reaction evidence="6">
        <text>N(2)-acetyl-L-ornithine + 2-oxoglutarate = N-acetyl-L-glutamate 5-semialdehyde + L-glutamate</text>
        <dbReference type="Rhea" id="RHEA:18049"/>
        <dbReference type="ChEBI" id="CHEBI:16810"/>
        <dbReference type="ChEBI" id="CHEBI:29123"/>
        <dbReference type="ChEBI" id="CHEBI:29985"/>
        <dbReference type="ChEBI" id="CHEBI:57805"/>
        <dbReference type="EC" id="2.6.1.11"/>
    </reaction>
</comment>
<dbReference type="NCBIfam" id="NF002874">
    <property type="entry name" value="PRK03244.1"/>
    <property type="match status" value="1"/>
</dbReference>
<keyword evidence="2 6" id="KW-0032">Aminotransferase</keyword>
<feature type="binding site" evidence="6">
    <location>
        <begin position="108"/>
        <end position="109"/>
    </location>
    <ligand>
        <name>pyridoxal 5'-phosphate</name>
        <dbReference type="ChEBI" id="CHEBI:597326"/>
    </ligand>
</feature>
<dbReference type="EC" id="2.6.1.11" evidence="6"/>
<evidence type="ECO:0000256" key="5">
    <source>
        <dbReference type="ARBA" id="ARBA00022898"/>
    </source>
</evidence>
<evidence type="ECO:0000256" key="6">
    <source>
        <dbReference type="HAMAP-Rule" id="MF_01107"/>
    </source>
</evidence>
<dbReference type="NCBIfam" id="TIGR00707">
    <property type="entry name" value="argD"/>
    <property type="match status" value="1"/>
</dbReference>
<feature type="binding site" evidence="6">
    <location>
        <position position="276"/>
    </location>
    <ligand>
        <name>N(2)-acetyl-L-ornithine</name>
        <dbReference type="ChEBI" id="CHEBI:57805"/>
    </ligand>
</feature>
<organism evidence="7 8">
    <name type="scientific">Nocardia thailandica</name>
    <dbReference type="NCBI Taxonomy" id="257275"/>
    <lineage>
        <taxon>Bacteria</taxon>
        <taxon>Bacillati</taxon>
        <taxon>Actinomycetota</taxon>
        <taxon>Actinomycetes</taxon>
        <taxon>Mycobacteriales</taxon>
        <taxon>Nocardiaceae</taxon>
        <taxon>Nocardia</taxon>
    </lineage>
</organism>
<evidence type="ECO:0000256" key="1">
    <source>
        <dbReference type="ARBA" id="ARBA00022571"/>
    </source>
</evidence>
<dbReference type="InterPro" id="IPR015422">
    <property type="entry name" value="PyrdxlP-dep_Trfase_small"/>
</dbReference>
<comment type="subcellular location">
    <subcellularLocation>
        <location evidence="6">Cytoplasm</location>
    </subcellularLocation>
</comment>
<keyword evidence="5 6" id="KW-0663">Pyridoxal phosphate</keyword>
<comment type="similarity">
    <text evidence="6">Belongs to the class-III pyridoxal-phosphate-dependent aminotransferase family. ArgD subfamily.</text>
</comment>
<comment type="subunit">
    <text evidence="6">Homodimer.</text>
</comment>
<dbReference type="Gene3D" id="3.90.1150.10">
    <property type="entry name" value="Aspartate Aminotransferase, domain 1"/>
    <property type="match status" value="1"/>
</dbReference>
<dbReference type="InterPro" id="IPR015421">
    <property type="entry name" value="PyrdxlP-dep_Trfase_major"/>
</dbReference>
<dbReference type="InterPro" id="IPR050103">
    <property type="entry name" value="Class-III_PLP-dep_AT"/>
</dbReference>
<dbReference type="PIRSF" id="PIRSF000521">
    <property type="entry name" value="Transaminase_4ab_Lys_Orn"/>
    <property type="match status" value="1"/>
</dbReference>
<dbReference type="PANTHER" id="PTHR11986:SF79">
    <property type="entry name" value="ACETYLORNITHINE AMINOTRANSFERASE, MITOCHONDRIAL"/>
    <property type="match status" value="1"/>
</dbReference>
<dbReference type="Pfam" id="PF00202">
    <property type="entry name" value="Aminotran_3"/>
    <property type="match status" value="1"/>
</dbReference>
<dbReference type="GO" id="GO:0003992">
    <property type="term" value="F:N2-acetyl-L-ornithine:2-oxoglutarate 5-aminotransferase activity"/>
    <property type="evidence" value="ECO:0007669"/>
    <property type="project" value="UniProtKB-EC"/>
</dbReference>
<dbReference type="InterPro" id="IPR005814">
    <property type="entry name" value="Aminotrans_3"/>
</dbReference>
<feature type="binding site" evidence="6">
    <location>
        <position position="134"/>
    </location>
    <ligand>
        <name>pyridoxal 5'-phosphate</name>
        <dbReference type="ChEBI" id="CHEBI:597326"/>
    </ligand>
</feature>
<dbReference type="Gene3D" id="3.40.640.10">
    <property type="entry name" value="Type I PLP-dependent aspartate aminotransferase-like (Major domain)"/>
    <property type="match status" value="1"/>
</dbReference>
<evidence type="ECO:0000256" key="3">
    <source>
        <dbReference type="ARBA" id="ARBA00022605"/>
    </source>
</evidence>
<dbReference type="PROSITE" id="PS00600">
    <property type="entry name" value="AA_TRANSFER_CLASS_3"/>
    <property type="match status" value="1"/>
</dbReference>
<gene>
    <name evidence="6" type="primary">argD</name>
    <name evidence="7" type="ORF">ACFYTF_18945</name>
</gene>
<dbReference type="HAMAP" id="MF_01107">
    <property type="entry name" value="ArgD_aminotrans_3"/>
    <property type="match status" value="1"/>
</dbReference>
<dbReference type="SUPFAM" id="SSF53383">
    <property type="entry name" value="PLP-dependent transferases"/>
    <property type="match status" value="1"/>
</dbReference>
<comment type="miscellaneous">
    <text evidence="6">May also have succinyldiaminopimelate aminotransferase activity, thus carrying out the corresponding step in lysine biosynthesis.</text>
</comment>
<proteinExistence type="inferred from homology"/>
<comment type="pathway">
    <text evidence="6">Amino-acid biosynthesis; L-arginine biosynthesis; N(2)-acetyl-L-ornithine from L-glutamate: step 4/4.</text>
</comment>
<evidence type="ECO:0000256" key="2">
    <source>
        <dbReference type="ARBA" id="ARBA00022576"/>
    </source>
</evidence>
<reference evidence="7 8" key="1">
    <citation type="submission" date="2024-10" db="EMBL/GenBank/DDBJ databases">
        <title>The Natural Products Discovery Center: Release of the First 8490 Sequenced Strains for Exploring Actinobacteria Biosynthetic Diversity.</title>
        <authorList>
            <person name="Kalkreuter E."/>
            <person name="Kautsar S.A."/>
            <person name="Yang D."/>
            <person name="Bader C.D."/>
            <person name="Teijaro C.N."/>
            <person name="Fluegel L."/>
            <person name="Davis C.M."/>
            <person name="Simpson J.R."/>
            <person name="Lauterbach L."/>
            <person name="Steele A.D."/>
            <person name="Gui C."/>
            <person name="Meng S."/>
            <person name="Li G."/>
            <person name="Viehrig K."/>
            <person name="Ye F."/>
            <person name="Su P."/>
            <person name="Kiefer A.F."/>
            <person name="Nichols A."/>
            <person name="Cepeda A.J."/>
            <person name="Yan W."/>
            <person name="Fan B."/>
            <person name="Jiang Y."/>
            <person name="Adhikari A."/>
            <person name="Zheng C.-J."/>
            <person name="Schuster L."/>
            <person name="Cowan T.M."/>
            <person name="Smanski M.J."/>
            <person name="Chevrette M.G."/>
            <person name="De Carvalho L.P.S."/>
            <person name="Shen B."/>
        </authorList>
    </citation>
    <scope>NUCLEOTIDE SEQUENCE [LARGE SCALE GENOMIC DNA]</scope>
    <source>
        <strain evidence="7 8">NPDC004045</strain>
    </source>
</reference>
<keyword evidence="6" id="KW-0963">Cytoplasm</keyword>